<reference evidence="3" key="1">
    <citation type="journal article" date="2015" name="Proc. Natl. Acad. Sci. U.S.A.">
        <title>Genome sequencing of adzuki bean (Vigna angularis) provides insight into high starch and low fat accumulation and domestication.</title>
        <authorList>
            <person name="Yang K."/>
            <person name="Tian Z."/>
            <person name="Chen C."/>
            <person name="Luo L."/>
            <person name="Zhao B."/>
            <person name="Wang Z."/>
            <person name="Yu L."/>
            <person name="Li Y."/>
            <person name="Sun Y."/>
            <person name="Li W."/>
            <person name="Chen Y."/>
            <person name="Li Y."/>
            <person name="Zhang Y."/>
            <person name="Ai D."/>
            <person name="Zhao J."/>
            <person name="Shang C."/>
            <person name="Ma Y."/>
            <person name="Wu B."/>
            <person name="Wang M."/>
            <person name="Gao L."/>
            <person name="Sun D."/>
            <person name="Zhang P."/>
            <person name="Guo F."/>
            <person name="Wang W."/>
            <person name="Li Y."/>
            <person name="Wang J."/>
            <person name="Varshney R.K."/>
            <person name="Wang J."/>
            <person name="Ling H.Q."/>
            <person name="Wan P."/>
        </authorList>
    </citation>
    <scope>NUCLEOTIDE SEQUENCE</scope>
    <source>
        <strain evidence="3">cv. Jingnong 6</strain>
    </source>
</reference>
<dbReference type="PANTHER" id="PTHR33018">
    <property type="entry name" value="OS10G0338966 PROTEIN-RELATED"/>
    <property type="match status" value="1"/>
</dbReference>
<dbReference type="PANTHER" id="PTHR33018:SF34">
    <property type="entry name" value="OS02G0472350 PROTEIN"/>
    <property type="match status" value="1"/>
</dbReference>
<dbReference type="Pfam" id="PF26133">
    <property type="entry name" value="DUF8039"/>
    <property type="match status" value="1"/>
</dbReference>
<feature type="domain" description="DUF8039" evidence="1">
    <location>
        <begin position="108"/>
        <end position="154"/>
    </location>
</feature>
<evidence type="ECO:0000313" key="2">
    <source>
        <dbReference type="EMBL" id="KOM45552.1"/>
    </source>
</evidence>
<gene>
    <name evidence="2" type="ORF">LR48_Vigan06g085800</name>
</gene>
<dbReference type="Proteomes" id="UP000053144">
    <property type="component" value="Chromosome 6"/>
</dbReference>
<evidence type="ECO:0000313" key="3">
    <source>
        <dbReference type="Proteomes" id="UP000053144"/>
    </source>
</evidence>
<dbReference type="InterPro" id="IPR058352">
    <property type="entry name" value="DUF8039"/>
</dbReference>
<proteinExistence type="predicted"/>
<protein>
    <recommendedName>
        <fullName evidence="1">DUF8039 domain-containing protein</fullName>
    </recommendedName>
</protein>
<sequence>MDFLVEQSSQGQFTQEGRQDILVTAIGRLEHLGWVRAAGTIISIRQFFGSSSRPSSYELSQEHEQRLKQDITKEIMQEITKKVTVELYDEVAEMVEVTKEVAQLSVSYRPCQLYILHPTRTMLVARGTVYKATTIVHGMELGENVVKVMIDEVVVPNVFVP</sequence>
<dbReference type="EMBL" id="CM003376">
    <property type="protein sequence ID" value="KOM45552.1"/>
    <property type="molecule type" value="Genomic_DNA"/>
</dbReference>
<dbReference type="AlphaFoldDB" id="A0A0L9USK4"/>
<organism evidence="2 3">
    <name type="scientific">Phaseolus angularis</name>
    <name type="common">Azuki bean</name>
    <name type="synonym">Vigna angularis</name>
    <dbReference type="NCBI Taxonomy" id="3914"/>
    <lineage>
        <taxon>Eukaryota</taxon>
        <taxon>Viridiplantae</taxon>
        <taxon>Streptophyta</taxon>
        <taxon>Embryophyta</taxon>
        <taxon>Tracheophyta</taxon>
        <taxon>Spermatophyta</taxon>
        <taxon>Magnoliopsida</taxon>
        <taxon>eudicotyledons</taxon>
        <taxon>Gunneridae</taxon>
        <taxon>Pentapetalae</taxon>
        <taxon>rosids</taxon>
        <taxon>fabids</taxon>
        <taxon>Fabales</taxon>
        <taxon>Fabaceae</taxon>
        <taxon>Papilionoideae</taxon>
        <taxon>50 kb inversion clade</taxon>
        <taxon>NPAAA clade</taxon>
        <taxon>indigoferoid/millettioid clade</taxon>
        <taxon>Phaseoleae</taxon>
        <taxon>Vigna</taxon>
    </lineage>
</organism>
<evidence type="ECO:0000259" key="1">
    <source>
        <dbReference type="Pfam" id="PF26133"/>
    </source>
</evidence>
<accession>A0A0L9USK4</accession>
<name>A0A0L9USK4_PHAAN</name>
<dbReference type="Gramene" id="KOM45552">
    <property type="protein sequence ID" value="KOM45552"/>
    <property type="gene ID" value="LR48_Vigan06g085800"/>
</dbReference>